<feature type="compositionally biased region" description="Acidic residues" evidence="1">
    <location>
        <begin position="53"/>
        <end position="92"/>
    </location>
</feature>
<name>B3M747_DROAN</name>
<dbReference type="OMA" id="DDAEGQN"/>
<protein>
    <submittedName>
        <fullName evidence="3">Uncharacterized protein</fullName>
    </submittedName>
</protein>
<proteinExistence type="predicted"/>
<feature type="chain" id="PRO_5002789712" evidence="2">
    <location>
        <begin position="21"/>
        <end position="101"/>
    </location>
</feature>
<feature type="signal peptide" evidence="2">
    <location>
        <begin position="1"/>
        <end position="20"/>
    </location>
</feature>
<feature type="region of interest" description="Disordered" evidence="1">
    <location>
        <begin position="33"/>
        <end position="101"/>
    </location>
</feature>
<dbReference type="GeneID" id="6493613"/>
<dbReference type="EMBL" id="CH902618">
    <property type="protein sequence ID" value="EDV40912.1"/>
    <property type="molecule type" value="Genomic_DNA"/>
</dbReference>
<dbReference type="STRING" id="7217.B3M747"/>
<evidence type="ECO:0000256" key="1">
    <source>
        <dbReference type="SAM" id="MobiDB-lite"/>
    </source>
</evidence>
<gene>
    <name evidence="3" type="primary">Dana\GF10746</name>
    <name evidence="3" type="synonym">dana_GLEANR_10704</name>
    <name evidence="3" type="ORF">GF10746</name>
</gene>
<keyword evidence="4" id="KW-1185">Reference proteome</keyword>
<dbReference type="HOGENOM" id="CLU_2294502_0_0_1"/>
<organism evidence="3 4">
    <name type="scientific">Drosophila ananassae</name>
    <name type="common">Fruit fly</name>
    <dbReference type="NCBI Taxonomy" id="7217"/>
    <lineage>
        <taxon>Eukaryota</taxon>
        <taxon>Metazoa</taxon>
        <taxon>Ecdysozoa</taxon>
        <taxon>Arthropoda</taxon>
        <taxon>Hexapoda</taxon>
        <taxon>Insecta</taxon>
        <taxon>Pterygota</taxon>
        <taxon>Neoptera</taxon>
        <taxon>Endopterygota</taxon>
        <taxon>Diptera</taxon>
        <taxon>Brachycera</taxon>
        <taxon>Muscomorpha</taxon>
        <taxon>Ephydroidea</taxon>
        <taxon>Drosophilidae</taxon>
        <taxon>Drosophila</taxon>
        <taxon>Sophophora</taxon>
    </lineage>
</organism>
<evidence type="ECO:0000313" key="4">
    <source>
        <dbReference type="Proteomes" id="UP000007801"/>
    </source>
</evidence>
<evidence type="ECO:0000256" key="2">
    <source>
        <dbReference type="SAM" id="SignalP"/>
    </source>
</evidence>
<dbReference type="Proteomes" id="UP000007801">
    <property type="component" value="Unassembled WGS sequence"/>
</dbReference>
<dbReference type="InParanoid" id="B3M747"/>
<accession>B3M747</accession>
<evidence type="ECO:0000313" key="3">
    <source>
        <dbReference type="EMBL" id="EDV40912.1"/>
    </source>
</evidence>
<feature type="compositionally biased region" description="Polar residues" evidence="1">
    <location>
        <begin position="40"/>
        <end position="52"/>
    </location>
</feature>
<keyword evidence="2" id="KW-0732">Signal</keyword>
<dbReference type="KEGG" id="dan:6493613"/>
<sequence>MRAILLLALFGCVLLATVSAQLPELDDLFDPEEAEFQKRNAAQQQNDVGQEGQNDDEESNDDTLEDDDEESEDEDSQDDGSQEDDSHDDEKEDASQPEEKY</sequence>
<dbReference type="AlphaFoldDB" id="B3M747"/>
<reference evidence="3 4" key="1">
    <citation type="journal article" date="2007" name="Nature">
        <title>Evolution of genes and genomes on the Drosophila phylogeny.</title>
        <authorList>
            <consortium name="Drosophila 12 Genomes Consortium"/>
            <person name="Clark A.G."/>
            <person name="Eisen M.B."/>
            <person name="Smith D.R."/>
            <person name="Bergman C.M."/>
            <person name="Oliver B."/>
            <person name="Markow T.A."/>
            <person name="Kaufman T.C."/>
            <person name="Kellis M."/>
            <person name="Gelbart W."/>
            <person name="Iyer V.N."/>
            <person name="Pollard D.A."/>
            <person name="Sackton T.B."/>
            <person name="Larracuente A.M."/>
            <person name="Singh N.D."/>
            <person name="Abad J.P."/>
            <person name="Abt D.N."/>
            <person name="Adryan B."/>
            <person name="Aguade M."/>
            <person name="Akashi H."/>
            <person name="Anderson W.W."/>
            <person name="Aquadro C.F."/>
            <person name="Ardell D.H."/>
            <person name="Arguello R."/>
            <person name="Artieri C.G."/>
            <person name="Barbash D.A."/>
            <person name="Barker D."/>
            <person name="Barsanti P."/>
            <person name="Batterham P."/>
            <person name="Batzoglou S."/>
            <person name="Begun D."/>
            <person name="Bhutkar A."/>
            <person name="Blanco E."/>
            <person name="Bosak S.A."/>
            <person name="Bradley R.K."/>
            <person name="Brand A.D."/>
            <person name="Brent M.R."/>
            <person name="Brooks A.N."/>
            <person name="Brown R.H."/>
            <person name="Butlin R.K."/>
            <person name="Caggese C."/>
            <person name="Calvi B.R."/>
            <person name="Bernardo de Carvalho A."/>
            <person name="Caspi A."/>
            <person name="Castrezana S."/>
            <person name="Celniker S.E."/>
            <person name="Chang J.L."/>
            <person name="Chapple C."/>
            <person name="Chatterji S."/>
            <person name="Chinwalla A."/>
            <person name="Civetta A."/>
            <person name="Clifton S.W."/>
            <person name="Comeron J.M."/>
            <person name="Costello J.C."/>
            <person name="Coyne J.A."/>
            <person name="Daub J."/>
            <person name="David R.G."/>
            <person name="Delcher A.L."/>
            <person name="Delehaunty K."/>
            <person name="Do C.B."/>
            <person name="Ebling H."/>
            <person name="Edwards K."/>
            <person name="Eickbush T."/>
            <person name="Evans J.D."/>
            <person name="Filipski A."/>
            <person name="Findeiss S."/>
            <person name="Freyhult E."/>
            <person name="Fulton L."/>
            <person name="Fulton R."/>
            <person name="Garcia A.C."/>
            <person name="Gardiner A."/>
            <person name="Garfield D.A."/>
            <person name="Garvin B.E."/>
            <person name="Gibson G."/>
            <person name="Gilbert D."/>
            <person name="Gnerre S."/>
            <person name="Godfrey J."/>
            <person name="Good R."/>
            <person name="Gotea V."/>
            <person name="Gravely B."/>
            <person name="Greenberg A.J."/>
            <person name="Griffiths-Jones S."/>
            <person name="Gross S."/>
            <person name="Guigo R."/>
            <person name="Gustafson E.A."/>
            <person name="Haerty W."/>
            <person name="Hahn M.W."/>
            <person name="Halligan D.L."/>
            <person name="Halpern A.L."/>
            <person name="Halter G.M."/>
            <person name="Han M.V."/>
            <person name="Heger A."/>
            <person name="Hillier L."/>
            <person name="Hinrichs A.S."/>
            <person name="Holmes I."/>
            <person name="Hoskins R.A."/>
            <person name="Hubisz M.J."/>
            <person name="Hultmark D."/>
            <person name="Huntley M.A."/>
            <person name="Jaffe D.B."/>
            <person name="Jagadeeshan S."/>
            <person name="Jeck W.R."/>
            <person name="Johnson J."/>
            <person name="Jones C.D."/>
            <person name="Jordan W.C."/>
            <person name="Karpen G.H."/>
            <person name="Kataoka E."/>
            <person name="Keightley P.D."/>
            <person name="Kheradpour P."/>
            <person name="Kirkness E.F."/>
            <person name="Koerich L.B."/>
            <person name="Kristiansen K."/>
            <person name="Kudrna D."/>
            <person name="Kulathinal R.J."/>
            <person name="Kumar S."/>
            <person name="Kwok R."/>
            <person name="Lander E."/>
            <person name="Langley C.H."/>
            <person name="Lapoint R."/>
            <person name="Lazzaro B.P."/>
            <person name="Lee S.J."/>
            <person name="Levesque L."/>
            <person name="Li R."/>
            <person name="Lin C.F."/>
            <person name="Lin M.F."/>
            <person name="Lindblad-Toh K."/>
            <person name="Llopart A."/>
            <person name="Long M."/>
            <person name="Low L."/>
            <person name="Lozovsky E."/>
            <person name="Lu J."/>
            <person name="Luo M."/>
            <person name="Machado C.A."/>
            <person name="Makalowski W."/>
            <person name="Marzo M."/>
            <person name="Matsuda M."/>
            <person name="Matzkin L."/>
            <person name="McAllister B."/>
            <person name="McBride C.S."/>
            <person name="McKernan B."/>
            <person name="McKernan K."/>
            <person name="Mendez-Lago M."/>
            <person name="Minx P."/>
            <person name="Mollenhauer M.U."/>
            <person name="Montooth K."/>
            <person name="Mount S.M."/>
            <person name="Mu X."/>
            <person name="Myers E."/>
            <person name="Negre B."/>
            <person name="Newfeld S."/>
            <person name="Nielsen R."/>
            <person name="Noor M.A."/>
            <person name="O'Grady P."/>
            <person name="Pachter L."/>
            <person name="Papaceit M."/>
            <person name="Parisi M.J."/>
            <person name="Parisi M."/>
            <person name="Parts L."/>
            <person name="Pedersen J.S."/>
            <person name="Pesole G."/>
            <person name="Phillippy A.M."/>
            <person name="Ponting C.P."/>
            <person name="Pop M."/>
            <person name="Porcelli D."/>
            <person name="Powell J.R."/>
            <person name="Prohaska S."/>
            <person name="Pruitt K."/>
            <person name="Puig M."/>
            <person name="Quesneville H."/>
            <person name="Ram K.R."/>
            <person name="Rand D."/>
            <person name="Rasmussen M.D."/>
            <person name="Reed L.K."/>
            <person name="Reenan R."/>
            <person name="Reily A."/>
            <person name="Remington K.A."/>
            <person name="Rieger T.T."/>
            <person name="Ritchie M.G."/>
            <person name="Robin C."/>
            <person name="Rogers Y.H."/>
            <person name="Rohde C."/>
            <person name="Rozas J."/>
            <person name="Rubenfield M.J."/>
            <person name="Ruiz A."/>
            <person name="Russo S."/>
            <person name="Salzberg S.L."/>
            <person name="Sanchez-Gracia A."/>
            <person name="Saranga D.J."/>
            <person name="Sato H."/>
            <person name="Schaeffer S.W."/>
            <person name="Schatz M.C."/>
            <person name="Schlenke T."/>
            <person name="Schwartz R."/>
            <person name="Segarra C."/>
            <person name="Singh R.S."/>
            <person name="Sirot L."/>
            <person name="Sirota M."/>
            <person name="Sisneros N.B."/>
            <person name="Smith C.D."/>
            <person name="Smith T.F."/>
            <person name="Spieth J."/>
            <person name="Stage D.E."/>
            <person name="Stark A."/>
            <person name="Stephan W."/>
            <person name="Strausberg R.L."/>
            <person name="Strempel S."/>
            <person name="Sturgill D."/>
            <person name="Sutton G."/>
            <person name="Sutton G.G."/>
            <person name="Tao W."/>
            <person name="Teichmann S."/>
            <person name="Tobari Y.N."/>
            <person name="Tomimura Y."/>
            <person name="Tsolas J.M."/>
            <person name="Valente V.L."/>
            <person name="Venter E."/>
            <person name="Venter J.C."/>
            <person name="Vicario S."/>
            <person name="Vieira F.G."/>
            <person name="Vilella A.J."/>
            <person name="Villasante A."/>
            <person name="Walenz B."/>
            <person name="Wang J."/>
            <person name="Wasserman M."/>
            <person name="Watts T."/>
            <person name="Wilson D."/>
            <person name="Wilson R.K."/>
            <person name="Wing R.A."/>
            <person name="Wolfner M.F."/>
            <person name="Wong A."/>
            <person name="Wong G.K."/>
            <person name="Wu C.I."/>
            <person name="Wu G."/>
            <person name="Yamamoto D."/>
            <person name="Yang H.P."/>
            <person name="Yang S.P."/>
            <person name="Yorke J.A."/>
            <person name="Yoshida K."/>
            <person name="Zdobnov E."/>
            <person name="Zhang P."/>
            <person name="Zhang Y."/>
            <person name="Zimin A.V."/>
            <person name="Baldwin J."/>
            <person name="Abdouelleil A."/>
            <person name="Abdulkadir J."/>
            <person name="Abebe A."/>
            <person name="Abera B."/>
            <person name="Abreu J."/>
            <person name="Acer S.C."/>
            <person name="Aftuck L."/>
            <person name="Alexander A."/>
            <person name="An P."/>
            <person name="Anderson E."/>
            <person name="Anderson S."/>
            <person name="Arachi H."/>
            <person name="Azer M."/>
            <person name="Bachantsang P."/>
            <person name="Barry A."/>
            <person name="Bayul T."/>
            <person name="Berlin A."/>
            <person name="Bessette D."/>
            <person name="Bloom T."/>
            <person name="Blye J."/>
            <person name="Boguslavskiy L."/>
            <person name="Bonnet C."/>
            <person name="Boukhgalter B."/>
            <person name="Bourzgui I."/>
            <person name="Brown A."/>
            <person name="Cahill P."/>
            <person name="Channer S."/>
            <person name="Cheshatsang Y."/>
            <person name="Chuda L."/>
            <person name="Citroen M."/>
            <person name="Collymore A."/>
            <person name="Cooke P."/>
            <person name="Costello M."/>
            <person name="D'Aco K."/>
            <person name="Daza R."/>
            <person name="De Haan G."/>
            <person name="DeGray S."/>
            <person name="DeMaso C."/>
            <person name="Dhargay N."/>
            <person name="Dooley K."/>
            <person name="Dooley E."/>
            <person name="Doricent M."/>
            <person name="Dorje P."/>
            <person name="Dorjee K."/>
            <person name="Dupes A."/>
            <person name="Elong R."/>
            <person name="Falk J."/>
            <person name="Farina A."/>
            <person name="Faro S."/>
            <person name="Ferguson D."/>
            <person name="Fisher S."/>
            <person name="Foley C.D."/>
            <person name="Franke A."/>
            <person name="Friedrich D."/>
            <person name="Gadbois L."/>
            <person name="Gearin G."/>
            <person name="Gearin C.R."/>
            <person name="Giannoukos G."/>
            <person name="Goode T."/>
            <person name="Graham J."/>
            <person name="Grandbois E."/>
            <person name="Grewal S."/>
            <person name="Gyaltsen K."/>
            <person name="Hafez N."/>
            <person name="Hagos B."/>
            <person name="Hall J."/>
            <person name="Henson C."/>
            <person name="Hollinger A."/>
            <person name="Honan T."/>
            <person name="Huard M.D."/>
            <person name="Hughes L."/>
            <person name="Hurhula B."/>
            <person name="Husby M.E."/>
            <person name="Kamat A."/>
            <person name="Kanga B."/>
            <person name="Kashin S."/>
            <person name="Khazanovich D."/>
            <person name="Kisner P."/>
            <person name="Lance K."/>
            <person name="Lara M."/>
            <person name="Lee W."/>
            <person name="Lennon N."/>
            <person name="Letendre F."/>
            <person name="LeVine R."/>
            <person name="Lipovsky A."/>
            <person name="Liu X."/>
            <person name="Liu J."/>
            <person name="Liu S."/>
            <person name="Lokyitsang T."/>
            <person name="Lokyitsang Y."/>
            <person name="Lubonja R."/>
            <person name="Lui A."/>
            <person name="MacDonald P."/>
            <person name="Magnisalis V."/>
            <person name="Maru K."/>
            <person name="Matthews C."/>
            <person name="McCusker W."/>
            <person name="McDonough S."/>
            <person name="Mehta T."/>
            <person name="Meldrim J."/>
            <person name="Meneus L."/>
            <person name="Mihai O."/>
            <person name="Mihalev A."/>
            <person name="Mihova T."/>
            <person name="Mittelman R."/>
            <person name="Mlenga V."/>
            <person name="Montmayeur A."/>
            <person name="Mulrain L."/>
            <person name="Navidi A."/>
            <person name="Naylor J."/>
            <person name="Negash T."/>
            <person name="Nguyen T."/>
            <person name="Nguyen N."/>
            <person name="Nicol R."/>
            <person name="Norbu C."/>
            <person name="Norbu N."/>
            <person name="Novod N."/>
            <person name="O'Neill B."/>
            <person name="Osman S."/>
            <person name="Markiewicz E."/>
            <person name="Oyono O.L."/>
            <person name="Patti C."/>
            <person name="Phunkhang P."/>
            <person name="Pierre F."/>
            <person name="Priest M."/>
            <person name="Raghuraman S."/>
            <person name="Rege F."/>
            <person name="Reyes R."/>
            <person name="Rise C."/>
            <person name="Rogov P."/>
            <person name="Ross K."/>
            <person name="Ryan E."/>
            <person name="Settipalli S."/>
            <person name="Shea T."/>
            <person name="Sherpa N."/>
            <person name="Shi L."/>
            <person name="Shih D."/>
            <person name="Sparrow T."/>
            <person name="Spaulding J."/>
            <person name="Stalker J."/>
            <person name="Stange-Thomann N."/>
            <person name="Stavropoulos S."/>
            <person name="Stone C."/>
            <person name="Strader C."/>
            <person name="Tesfaye S."/>
            <person name="Thomson T."/>
            <person name="Thoulutsang Y."/>
            <person name="Thoulutsang D."/>
            <person name="Topham K."/>
            <person name="Topping I."/>
            <person name="Tsamla T."/>
            <person name="Vassiliev H."/>
            <person name="Vo A."/>
            <person name="Wangchuk T."/>
            <person name="Wangdi T."/>
            <person name="Weiand M."/>
            <person name="Wilkinson J."/>
            <person name="Wilson A."/>
            <person name="Yadav S."/>
            <person name="Young G."/>
            <person name="Yu Q."/>
            <person name="Zembek L."/>
            <person name="Zhong D."/>
            <person name="Zimmer A."/>
            <person name="Zwirko Z."/>
            <person name="Jaffe D.B."/>
            <person name="Alvarez P."/>
            <person name="Brockman W."/>
            <person name="Butler J."/>
            <person name="Chin C."/>
            <person name="Gnerre S."/>
            <person name="Grabherr M."/>
            <person name="Kleber M."/>
            <person name="Mauceli E."/>
            <person name="MacCallum I."/>
        </authorList>
    </citation>
    <scope>NUCLEOTIDE SEQUENCE [LARGE SCALE GENOMIC DNA]</scope>
    <source>
        <strain evidence="4">Tucson 14024-0371.13</strain>
    </source>
</reference>